<dbReference type="Pfam" id="PF12802">
    <property type="entry name" value="MarR_2"/>
    <property type="match status" value="1"/>
</dbReference>
<dbReference type="InterPro" id="IPR036390">
    <property type="entry name" value="WH_DNA-bd_sf"/>
</dbReference>
<dbReference type="InterPro" id="IPR036388">
    <property type="entry name" value="WH-like_DNA-bd_sf"/>
</dbReference>
<comment type="caution">
    <text evidence="2">The sequence shown here is derived from an EMBL/GenBank/DDBJ whole genome shotgun (WGS) entry which is preliminary data.</text>
</comment>
<dbReference type="AlphaFoldDB" id="A0A2M7FY90"/>
<dbReference type="InterPro" id="IPR039422">
    <property type="entry name" value="MarR/SlyA-like"/>
</dbReference>
<protein>
    <submittedName>
        <fullName evidence="2">MarR family transcriptional regulator</fullName>
    </submittedName>
</protein>
<dbReference type="PROSITE" id="PS50995">
    <property type="entry name" value="HTH_MARR_2"/>
    <property type="match status" value="1"/>
</dbReference>
<dbReference type="SUPFAM" id="SSF46785">
    <property type="entry name" value="Winged helix' DNA-binding domain"/>
    <property type="match status" value="1"/>
</dbReference>
<dbReference type="Proteomes" id="UP000231019">
    <property type="component" value="Unassembled WGS sequence"/>
</dbReference>
<proteinExistence type="predicted"/>
<dbReference type="GO" id="GO:0006950">
    <property type="term" value="P:response to stress"/>
    <property type="evidence" value="ECO:0007669"/>
    <property type="project" value="TreeGrafter"/>
</dbReference>
<dbReference type="EMBL" id="PFFQ01000064">
    <property type="protein sequence ID" value="PIW14132.1"/>
    <property type="molecule type" value="Genomic_DNA"/>
</dbReference>
<feature type="domain" description="HTH marR-type" evidence="1">
    <location>
        <begin position="15"/>
        <end position="149"/>
    </location>
</feature>
<evidence type="ECO:0000259" key="1">
    <source>
        <dbReference type="PROSITE" id="PS50995"/>
    </source>
</evidence>
<dbReference type="InterPro" id="IPR000835">
    <property type="entry name" value="HTH_MarR-typ"/>
</dbReference>
<dbReference type="SMART" id="SM00347">
    <property type="entry name" value="HTH_MARR"/>
    <property type="match status" value="1"/>
</dbReference>
<dbReference type="PANTHER" id="PTHR33164:SF57">
    <property type="entry name" value="MARR-FAMILY TRANSCRIPTIONAL REGULATOR"/>
    <property type="match status" value="1"/>
</dbReference>
<dbReference type="Gene3D" id="1.10.10.10">
    <property type="entry name" value="Winged helix-like DNA-binding domain superfamily/Winged helix DNA-binding domain"/>
    <property type="match status" value="1"/>
</dbReference>
<accession>A0A2M7FY90</accession>
<evidence type="ECO:0000313" key="2">
    <source>
        <dbReference type="EMBL" id="PIW14132.1"/>
    </source>
</evidence>
<organism evidence="2 3">
    <name type="scientific">bacterium (Candidatus Blackallbacteria) CG17_big_fil_post_rev_8_21_14_2_50_48_46</name>
    <dbReference type="NCBI Taxonomy" id="2014261"/>
    <lineage>
        <taxon>Bacteria</taxon>
        <taxon>Candidatus Blackallbacteria</taxon>
    </lineage>
</organism>
<evidence type="ECO:0000313" key="3">
    <source>
        <dbReference type="Proteomes" id="UP000231019"/>
    </source>
</evidence>
<dbReference type="GO" id="GO:0003700">
    <property type="term" value="F:DNA-binding transcription factor activity"/>
    <property type="evidence" value="ECO:0007669"/>
    <property type="project" value="InterPro"/>
</dbReference>
<sequence length="155" mass="17404">MIADEFALVLEKAKSESVAQLLFKSARLWNTLALTQIQTQQAPLLREAHTRLLPYLDLEGTRITDLAQRLGSSKQAVSQLVHEMESLGMVELQADPHDRRAKRVCFSPQGKKSLLHGLKILKTMEAQLALQMGEAEMQNLLSGLQKLSRILETQM</sequence>
<name>A0A2M7FY90_9BACT</name>
<dbReference type="PANTHER" id="PTHR33164">
    <property type="entry name" value="TRANSCRIPTIONAL REGULATOR, MARR FAMILY"/>
    <property type="match status" value="1"/>
</dbReference>
<reference evidence="2 3" key="1">
    <citation type="submission" date="2017-09" db="EMBL/GenBank/DDBJ databases">
        <title>Depth-based differentiation of microbial function through sediment-hosted aquifers and enrichment of novel symbionts in the deep terrestrial subsurface.</title>
        <authorList>
            <person name="Probst A.J."/>
            <person name="Ladd B."/>
            <person name="Jarett J.K."/>
            <person name="Geller-Mcgrath D.E."/>
            <person name="Sieber C.M."/>
            <person name="Emerson J.B."/>
            <person name="Anantharaman K."/>
            <person name="Thomas B.C."/>
            <person name="Malmstrom R."/>
            <person name="Stieglmeier M."/>
            <person name="Klingl A."/>
            <person name="Woyke T."/>
            <person name="Ryan C.M."/>
            <person name="Banfield J.F."/>
        </authorList>
    </citation>
    <scope>NUCLEOTIDE SEQUENCE [LARGE SCALE GENOMIC DNA]</scope>
    <source>
        <strain evidence="2">CG17_big_fil_post_rev_8_21_14_2_50_48_46</strain>
    </source>
</reference>
<gene>
    <name evidence="2" type="ORF">COW36_23065</name>
</gene>